<dbReference type="Pfam" id="PF13682">
    <property type="entry name" value="CZB"/>
    <property type="match status" value="1"/>
</dbReference>
<dbReference type="KEGG" id="ttp:E6P07_13550"/>
<sequence>MNLLDWFKYLAQGKGTAAQPSPPPPELGAVKDDAIVQGLDFSAAIEAHRKWKARLIDFIEGRSQEKLDPAVICQDDKCALGRWIYGEGKTFCGHLPKFHQLKAEHAEFHIHAAEVVQLVQKGHLDEARQSVLEGPFAQYSMKTQTSLAKLYMEMKS</sequence>
<evidence type="ECO:0000313" key="2">
    <source>
        <dbReference type="EMBL" id="QGU33908.1"/>
    </source>
</evidence>
<protein>
    <recommendedName>
        <fullName evidence="1">Chemoreceptor zinc-binding domain-containing protein</fullName>
    </recommendedName>
</protein>
<accession>A0A6I6EB91</accession>
<evidence type="ECO:0000313" key="3">
    <source>
        <dbReference type="Proteomes" id="UP000426424"/>
    </source>
</evidence>
<dbReference type="InterPro" id="IPR025991">
    <property type="entry name" value="Chemoreceptor_zinc-bind_dom"/>
</dbReference>
<gene>
    <name evidence="2" type="ORF">E6P07_13550</name>
</gene>
<dbReference type="Proteomes" id="UP000426424">
    <property type="component" value="Chromosome"/>
</dbReference>
<dbReference type="OrthoDB" id="9808588at2"/>
<keyword evidence="3" id="KW-1185">Reference proteome</keyword>
<dbReference type="AlphaFoldDB" id="A0A6I6EB91"/>
<dbReference type="RefSeq" id="WP_153976092.1">
    <property type="nucleotide sequence ID" value="NZ_CP039268.1"/>
</dbReference>
<feature type="domain" description="Chemoreceptor zinc-binding" evidence="1">
    <location>
        <begin position="48"/>
        <end position="116"/>
    </location>
</feature>
<reference evidence="2 3" key="1">
    <citation type="submission" date="2019-12" db="EMBL/GenBank/DDBJ databases">
        <title>The complete genome of the thermophilic, anoxygenic phototrophic gammaproteobacterium Thermochromatium tepidum.</title>
        <authorList>
            <person name="Sattley W.M."/>
            <person name="Swingley W.D."/>
            <person name="Burchell B.M."/>
            <person name="Gurbani S.A."/>
            <person name="Kujawa C.M."/>
            <person name="Nuccio D.A."/>
            <person name="Schladweiler J."/>
            <person name="Shaffer K.N."/>
            <person name="Stokes L.M."/>
            <person name="Touchman J.W."/>
            <person name="Blankenship R.E."/>
            <person name="Madigan M.T."/>
        </authorList>
    </citation>
    <scope>NUCLEOTIDE SEQUENCE [LARGE SCALE GENOMIC DNA]</scope>
    <source>
        <strain evidence="2 3">ATCC 43061</strain>
    </source>
</reference>
<dbReference type="Gene3D" id="1.20.120.30">
    <property type="entry name" value="Aspartate receptor, ligand-binding domain"/>
    <property type="match status" value="1"/>
</dbReference>
<name>A0A6I6EB91_THETI</name>
<evidence type="ECO:0000259" key="1">
    <source>
        <dbReference type="Pfam" id="PF13682"/>
    </source>
</evidence>
<organism evidence="2 3">
    <name type="scientific">Thermochromatium tepidum ATCC 43061</name>
    <dbReference type="NCBI Taxonomy" id="316276"/>
    <lineage>
        <taxon>Bacteria</taxon>
        <taxon>Pseudomonadati</taxon>
        <taxon>Pseudomonadota</taxon>
        <taxon>Gammaproteobacteria</taxon>
        <taxon>Chromatiales</taxon>
        <taxon>Chromatiaceae</taxon>
        <taxon>Thermochromatium</taxon>
    </lineage>
</organism>
<proteinExistence type="predicted"/>
<dbReference type="EMBL" id="CP039268">
    <property type="protein sequence ID" value="QGU33908.1"/>
    <property type="molecule type" value="Genomic_DNA"/>
</dbReference>